<evidence type="ECO:0000313" key="3">
    <source>
        <dbReference type="Proteomes" id="UP000005150"/>
    </source>
</evidence>
<keyword evidence="1" id="KW-0732">Signal</keyword>
<reference evidence="2 3" key="1">
    <citation type="submission" date="2012-02" db="EMBL/GenBank/DDBJ databases">
        <title>The Genome Sequence of Bacteroides salyersiae CL02T12C01.</title>
        <authorList>
            <consortium name="The Broad Institute Genome Sequencing Platform"/>
            <person name="Earl A."/>
            <person name="Ward D."/>
            <person name="Feldgarden M."/>
            <person name="Gevers D."/>
            <person name="Zitomersky N.L."/>
            <person name="Coyne M.J."/>
            <person name="Comstock L.E."/>
            <person name="Young S.K."/>
            <person name="Zeng Q."/>
            <person name="Gargeya S."/>
            <person name="Fitzgerald M."/>
            <person name="Haas B."/>
            <person name="Abouelleil A."/>
            <person name="Alvarado L."/>
            <person name="Arachchi H.M."/>
            <person name="Berlin A."/>
            <person name="Chapman S.B."/>
            <person name="Gearin G."/>
            <person name="Goldberg J."/>
            <person name="Griggs A."/>
            <person name="Gujja S."/>
            <person name="Hansen M."/>
            <person name="Heiman D."/>
            <person name="Howarth C."/>
            <person name="Larimer J."/>
            <person name="Lui A."/>
            <person name="MacDonald P.J.P."/>
            <person name="McCowen C."/>
            <person name="Montmayeur A."/>
            <person name="Murphy C."/>
            <person name="Neiman D."/>
            <person name="Pearson M."/>
            <person name="Priest M."/>
            <person name="Roberts A."/>
            <person name="Saif S."/>
            <person name="Shea T."/>
            <person name="Sisk P."/>
            <person name="Stolte C."/>
            <person name="Sykes S."/>
            <person name="Wortman J."/>
            <person name="Nusbaum C."/>
            <person name="Birren B."/>
        </authorList>
    </citation>
    <scope>NUCLEOTIDE SEQUENCE [LARGE SCALE GENOMIC DNA]</scope>
    <source>
        <strain evidence="2 3">CL02T12C01</strain>
    </source>
</reference>
<proteinExistence type="predicted"/>
<gene>
    <name evidence="2" type="ORF">HMPREF1071_00398</name>
</gene>
<dbReference type="GeneID" id="93116088"/>
<sequence>MKDFKIFIFLMAVCTLCFCSLNLDAQETGKTTIRSLTHRDWIWQCSDNMFIYMHFDKKTVTATMYSRSSWSWRFNTHIPNKYNSIHSESHPYHLSDSIPTVFEYDKVNNTKRGHYLVLPTRGIIMSSVLEIVKIDQDSLVLRDNYSKNETFYRAIKKKELKKMVDRK</sequence>
<feature type="signal peptide" evidence="1">
    <location>
        <begin position="1"/>
        <end position="25"/>
    </location>
</feature>
<evidence type="ECO:0000313" key="2">
    <source>
        <dbReference type="EMBL" id="EIY70335.1"/>
    </source>
</evidence>
<keyword evidence="3" id="KW-1185">Reference proteome</keyword>
<dbReference type="RefSeq" id="WP_007478522.1">
    <property type="nucleotide sequence ID" value="NZ_JH724307.1"/>
</dbReference>
<organism evidence="2 3">
    <name type="scientific">Bacteroides salyersiae CL02T12C01</name>
    <dbReference type="NCBI Taxonomy" id="997887"/>
    <lineage>
        <taxon>Bacteria</taxon>
        <taxon>Pseudomonadati</taxon>
        <taxon>Bacteroidota</taxon>
        <taxon>Bacteroidia</taxon>
        <taxon>Bacteroidales</taxon>
        <taxon>Bacteroidaceae</taxon>
        <taxon>Bacteroides</taxon>
    </lineage>
</organism>
<dbReference type="EMBL" id="AGXV01000004">
    <property type="protein sequence ID" value="EIY70335.1"/>
    <property type="molecule type" value="Genomic_DNA"/>
</dbReference>
<dbReference type="AlphaFoldDB" id="I8Z4H5"/>
<protein>
    <submittedName>
        <fullName evidence="2">Uncharacterized protein</fullName>
    </submittedName>
</protein>
<evidence type="ECO:0000256" key="1">
    <source>
        <dbReference type="SAM" id="SignalP"/>
    </source>
</evidence>
<dbReference type="Proteomes" id="UP000005150">
    <property type="component" value="Unassembled WGS sequence"/>
</dbReference>
<name>I8Z4H5_9BACE</name>
<dbReference type="HOGENOM" id="CLU_1591319_0_0_10"/>
<feature type="chain" id="PRO_5003717799" evidence="1">
    <location>
        <begin position="26"/>
        <end position="167"/>
    </location>
</feature>
<comment type="caution">
    <text evidence="2">The sequence shown here is derived from an EMBL/GenBank/DDBJ whole genome shotgun (WGS) entry which is preliminary data.</text>
</comment>
<accession>I8Z4H5</accession>